<keyword evidence="8" id="KW-1185">Reference proteome</keyword>
<feature type="coiled-coil region" evidence="4">
    <location>
        <begin position="908"/>
        <end position="935"/>
    </location>
</feature>
<dbReference type="PANTHER" id="PTHR45916">
    <property type="entry name" value="STRUCTURAL MAINTENANCE OF CHROMOSOMES PROTEIN 5"/>
    <property type="match status" value="1"/>
</dbReference>
<evidence type="ECO:0000259" key="6">
    <source>
        <dbReference type="Pfam" id="PF02463"/>
    </source>
</evidence>
<feature type="coiled-coil region" evidence="4">
    <location>
        <begin position="307"/>
        <end position="482"/>
    </location>
</feature>
<gene>
    <name evidence="7" type="primary">SMC5</name>
    <name evidence="7" type="ORF">SLS59_006084</name>
</gene>
<feature type="region of interest" description="Disordered" evidence="5">
    <location>
        <begin position="1"/>
        <end position="56"/>
    </location>
</feature>
<feature type="coiled-coil region" evidence="4">
    <location>
        <begin position="702"/>
        <end position="774"/>
    </location>
</feature>
<dbReference type="EMBL" id="JAKIXB020000019">
    <property type="protein sequence ID" value="KAL1600010.1"/>
    <property type="molecule type" value="Genomic_DNA"/>
</dbReference>
<sequence>MPGVVRNGRKRPPPSEEPDESSDSDLPTPVSVNGKRARHGRDASDSAALANANRNNPRNYSLSANGAYDDDVFQPGSIVRVKLTNFVTYTAAEFHLGPSLNMIIGPNGTGKSTLVCAICLGLGWSSEHLGRAKELSAFVKHGAAEAEIEIELAKGEGMRSNPVVRRVLRREDNKTVFFLNDKHTSKTAIMDMCKRFSIQIDNLCQFLPQDRVVEFAKMKDTERLRATLGAAARPQMSEWHDQLKALRDEEKTLDVKRQTDEEHLKKLEALQNTTRGDVEIYHQRQELASKAEALGKVRPIIELRLRKQEYKRVRDDHNAAKRELEELENEVDPIRQAEAAAQTYRDQVNQVVQRRKQMMNMIKTQAEKKAQTISAENKTIEDNKGRILGEMRSKQGRQQDIARFTKKIADLERRRQEQPVECDQAAFQQRKDELRQEISSAERRITDLRGTMQSLSAQAHDINNQKNDIKNQRNQLDTQSGKQSSLLQKISPDTARAWDWFKKNEASLPLKGQVYPPPILSCKITDSKYADAVESQMRFGDFVAITCTNKDDHSIFLGLGYHGIYLRTSPKPLSAFSPPVPNSDLAQYGFEGYLRDYVSGPDPVIAMLCDNQRLHRVAYASKGITDQQHAAASSSPIQSWVSGREVYKITTRREYGVSSTSVNHLKKGQFFVDQPVNSDEKLQLDEQLQALNREGSQIAAQHGEAKVEVQRLTEESRAVKEQRDEVVNEEKQLRKAIAEWEGLPRMIDQTKGQLQEVTEANAQTSNRIREIKAQIRQTSLKVATLTLEYAKSVTEYRRLHENVIEAEIRLIEAASEVRALERKNQTVLERLHSREAIVDQLKQTSEGLRREIEREHVRVQTLINACTPEEKELVVSFKDLPSVADLEDEIQSVNARLEMMSGGSAQAVRTFENREEQIRKTKDSLEKHIADLEVAQTTIKEIRDPFETELDELITRISEAFAHNFEQIGCAGEVTVYKDDDDFNAWAIQISVRFRDGEQMSILNANRQSGGERAVSTIFYLMALQDLAQAPFRVVDEINQGMDPRNERMVHERMVDIACQERTSQYFLITPKLLTGLKFHPKMKVHIINSGEHVPKSTTSKDEWNLKDMAKIALAVRGRVSAAA</sequence>
<evidence type="ECO:0000256" key="2">
    <source>
        <dbReference type="ARBA" id="ARBA00018687"/>
    </source>
</evidence>
<feature type="domain" description="RecF/RecN/SMC N-terminal" evidence="6">
    <location>
        <begin position="78"/>
        <end position="1070"/>
    </location>
</feature>
<dbReference type="PANTHER" id="PTHR45916:SF1">
    <property type="entry name" value="STRUCTURAL MAINTENANCE OF CHROMOSOMES PROTEIN 5"/>
    <property type="match status" value="1"/>
</dbReference>
<evidence type="ECO:0000313" key="7">
    <source>
        <dbReference type="EMBL" id="KAL1600010.1"/>
    </source>
</evidence>
<dbReference type="InterPro" id="IPR027417">
    <property type="entry name" value="P-loop_NTPase"/>
</dbReference>
<dbReference type="Pfam" id="PF02463">
    <property type="entry name" value="SMC_N"/>
    <property type="match status" value="1"/>
</dbReference>
<feature type="compositionally biased region" description="Low complexity" evidence="5">
    <location>
        <begin position="45"/>
        <end position="56"/>
    </location>
</feature>
<comment type="similarity">
    <text evidence="1">Belongs to the SMC family. SMC5 subfamily.</text>
</comment>
<feature type="coiled-coil region" evidence="4">
    <location>
        <begin position="803"/>
        <end position="858"/>
    </location>
</feature>
<evidence type="ECO:0000256" key="1">
    <source>
        <dbReference type="ARBA" id="ARBA00010171"/>
    </source>
</evidence>
<evidence type="ECO:0000256" key="3">
    <source>
        <dbReference type="ARBA" id="ARBA00023054"/>
    </source>
</evidence>
<name>A0ABR3R6E1_9PLEO</name>
<evidence type="ECO:0000256" key="4">
    <source>
        <dbReference type="SAM" id="Coils"/>
    </source>
</evidence>
<accession>A0ABR3R6E1</accession>
<organism evidence="7 8">
    <name type="scientific">Nothophoma quercina</name>
    <dbReference type="NCBI Taxonomy" id="749835"/>
    <lineage>
        <taxon>Eukaryota</taxon>
        <taxon>Fungi</taxon>
        <taxon>Dikarya</taxon>
        <taxon>Ascomycota</taxon>
        <taxon>Pezizomycotina</taxon>
        <taxon>Dothideomycetes</taxon>
        <taxon>Pleosporomycetidae</taxon>
        <taxon>Pleosporales</taxon>
        <taxon>Pleosporineae</taxon>
        <taxon>Didymellaceae</taxon>
        <taxon>Nothophoma</taxon>
    </lineage>
</organism>
<evidence type="ECO:0000313" key="8">
    <source>
        <dbReference type="Proteomes" id="UP001521222"/>
    </source>
</evidence>
<dbReference type="SUPFAM" id="SSF52540">
    <property type="entry name" value="P-loop containing nucleoside triphosphate hydrolases"/>
    <property type="match status" value="1"/>
</dbReference>
<dbReference type="InterPro" id="IPR003395">
    <property type="entry name" value="RecF/RecN/SMC_N"/>
</dbReference>
<comment type="caution">
    <text evidence="7">The sequence shown here is derived from an EMBL/GenBank/DDBJ whole genome shotgun (WGS) entry which is preliminary data.</text>
</comment>
<keyword evidence="3 4" id="KW-0175">Coiled coil</keyword>
<protein>
    <recommendedName>
        <fullName evidence="2">Structural maintenance of chromosomes protein 5</fullName>
    </recommendedName>
</protein>
<evidence type="ECO:0000256" key="5">
    <source>
        <dbReference type="SAM" id="MobiDB-lite"/>
    </source>
</evidence>
<dbReference type="Gene3D" id="3.40.50.300">
    <property type="entry name" value="P-loop containing nucleotide triphosphate hydrolases"/>
    <property type="match status" value="2"/>
</dbReference>
<proteinExistence type="inferred from homology"/>
<reference evidence="7 8" key="1">
    <citation type="submission" date="2024-02" db="EMBL/GenBank/DDBJ databases">
        <title>De novo assembly and annotation of 12 fungi associated with fruit tree decline syndrome in Ontario, Canada.</title>
        <authorList>
            <person name="Sulman M."/>
            <person name="Ellouze W."/>
            <person name="Ilyukhin E."/>
        </authorList>
    </citation>
    <scope>NUCLEOTIDE SEQUENCE [LARGE SCALE GENOMIC DNA]</scope>
    <source>
        <strain evidence="7 8">M97-236</strain>
    </source>
</reference>
<dbReference type="Proteomes" id="UP001521222">
    <property type="component" value="Unassembled WGS sequence"/>
</dbReference>